<organism evidence="7 8">
    <name type="scientific">Purpureocillium lilacinum</name>
    <name type="common">Paecilomyces lilacinus</name>
    <dbReference type="NCBI Taxonomy" id="33203"/>
    <lineage>
        <taxon>Eukaryota</taxon>
        <taxon>Fungi</taxon>
        <taxon>Dikarya</taxon>
        <taxon>Ascomycota</taxon>
        <taxon>Pezizomycotina</taxon>
        <taxon>Sordariomycetes</taxon>
        <taxon>Hypocreomycetidae</taxon>
        <taxon>Hypocreales</taxon>
        <taxon>Ophiocordycipitaceae</taxon>
        <taxon>Purpureocillium</taxon>
    </lineage>
</organism>
<sequence length="394" mass="43486">MAARHLEGIAALGEAFLLDPSDRAARLKLLDAADALAMELYTPFELVARITWGETSRTAALRVAFELGLLRNLDSEPQTSQQVATGTVADPVLVARILKHLAANGIVKEVGKDVYVSTRFSRAIDDPAVSATMRYTSMVTLPTFLALPEFLDKTNYQTPTDENNSPVQFGLRSRETFFGMMRENARLAEAFNDFMKAYARSVPSWTDVYPVRERLGGEEIRHSSPLLVDVGGNLGHQLVDLHNRFPDLRGELVLQDQAPVIAAATASGELSSRVTAVAHDFFTAQPAACRGARAYYMRLILHDWPDAQCGAILSHLRDAMAPGYSRVLINDVVLRDEGASWRDTSLDWVMMAMLVSRERTESQWRELLAGVGLRMSGVWYTEGESVIEAVLAAD</sequence>
<evidence type="ECO:0000313" key="8">
    <source>
        <dbReference type="Proteomes" id="UP000078240"/>
    </source>
</evidence>
<gene>
    <name evidence="7" type="ORF">VFPBJ_05478</name>
</gene>
<dbReference type="InterPro" id="IPR036390">
    <property type="entry name" value="WH_DNA-bd_sf"/>
</dbReference>
<dbReference type="PROSITE" id="PS51683">
    <property type="entry name" value="SAM_OMT_II"/>
    <property type="match status" value="1"/>
</dbReference>
<dbReference type="InterPro" id="IPR029063">
    <property type="entry name" value="SAM-dependent_MTases_sf"/>
</dbReference>
<dbReference type="Pfam" id="PF00891">
    <property type="entry name" value="Methyltransf_2"/>
    <property type="match status" value="1"/>
</dbReference>
<dbReference type="Pfam" id="PF08100">
    <property type="entry name" value="Dimerisation"/>
    <property type="match status" value="1"/>
</dbReference>
<dbReference type="InterPro" id="IPR001077">
    <property type="entry name" value="COMT_C"/>
</dbReference>
<evidence type="ECO:0000259" key="5">
    <source>
        <dbReference type="Pfam" id="PF00891"/>
    </source>
</evidence>
<keyword evidence="1 7" id="KW-0489">Methyltransferase</keyword>
<keyword evidence="3" id="KW-0949">S-adenosyl-L-methionine</keyword>
<dbReference type="GO" id="GO:0008171">
    <property type="term" value="F:O-methyltransferase activity"/>
    <property type="evidence" value="ECO:0007669"/>
    <property type="project" value="InterPro"/>
</dbReference>
<dbReference type="AlphaFoldDB" id="A0A179GRF8"/>
<proteinExistence type="predicted"/>
<dbReference type="InterPro" id="IPR036388">
    <property type="entry name" value="WH-like_DNA-bd_sf"/>
</dbReference>
<dbReference type="EMBL" id="LSBH01000004">
    <property type="protein sequence ID" value="OAQ79893.1"/>
    <property type="molecule type" value="Genomic_DNA"/>
</dbReference>
<dbReference type="Gene3D" id="3.40.50.150">
    <property type="entry name" value="Vaccinia Virus protein VP39"/>
    <property type="match status" value="1"/>
</dbReference>
<dbReference type="Proteomes" id="UP000078240">
    <property type="component" value="Unassembled WGS sequence"/>
</dbReference>
<evidence type="ECO:0000256" key="1">
    <source>
        <dbReference type="ARBA" id="ARBA00022603"/>
    </source>
</evidence>
<dbReference type="SUPFAM" id="SSF46785">
    <property type="entry name" value="Winged helix' DNA-binding domain"/>
    <property type="match status" value="1"/>
</dbReference>
<accession>A0A179GRF8</accession>
<evidence type="ECO:0000313" key="7">
    <source>
        <dbReference type="EMBL" id="OAQ79893.1"/>
    </source>
</evidence>
<dbReference type="GO" id="GO:0046983">
    <property type="term" value="F:protein dimerization activity"/>
    <property type="evidence" value="ECO:0007669"/>
    <property type="project" value="InterPro"/>
</dbReference>
<dbReference type="PANTHER" id="PTHR43712:SF1">
    <property type="entry name" value="HYPOTHETICAL O-METHYLTRANSFERASE (EUROFUNG)-RELATED"/>
    <property type="match status" value="1"/>
</dbReference>
<dbReference type="PANTHER" id="PTHR43712">
    <property type="entry name" value="PUTATIVE (AFU_ORTHOLOGUE AFUA_4G14580)-RELATED"/>
    <property type="match status" value="1"/>
</dbReference>
<dbReference type="GO" id="GO:0032259">
    <property type="term" value="P:methylation"/>
    <property type="evidence" value="ECO:0007669"/>
    <property type="project" value="UniProtKB-KW"/>
</dbReference>
<reference evidence="7 8" key="1">
    <citation type="submission" date="2016-01" db="EMBL/GenBank/DDBJ databases">
        <title>Biosynthesis of antibiotic leucinostatins and their inhibition on Phytophthora in bio-control Purpureocillium lilacinum.</title>
        <authorList>
            <person name="Wang G."/>
            <person name="Liu Z."/>
            <person name="Lin R."/>
            <person name="Li E."/>
            <person name="Mao Z."/>
            <person name="Ling J."/>
            <person name="Yin W."/>
            <person name="Xie B."/>
        </authorList>
    </citation>
    <scope>NUCLEOTIDE SEQUENCE [LARGE SCALE GENOMIC DNA]</scope>
    <source>
        <strain evidence="7">PLBJ-1</strain>
    </source>
</reference>
<dbReference type="SUPFAM" id="SSF53335">
    <property type="entry name" value="S-adenosyl-L-methionine-dependent methyltransferases"/>
    <property type="match status" value="1"/>
</dbReference>
<evidence type="ECO:0000256" key="4">
    <source>
        <dbReference type="PIRSR" id="PIRSR005739-1"/>
    </source>
</evidence>
<feature type="domain" description="O-methyltransferase C-terminal" evidence="5">
    <location>
        <begin position="225"/>
        <end position="373"/>
    </location>
</feature>
<dbReference type="InterPro" id="IPR012967">
    <property type="entry name" value="COMT_dimerisation"/>
</dbReference>
<feature type="active site" description="Proton acceptor" evidence="4">
    <location>
        <position position="302"/>
    </location>
</feature>
<protein>
    <submittedName>
        <fullName evidence="7">O-methyltransferase</fullName>
    </submittedName>
</protein>
<dbReference type="PIRSF" id="PIRSF005739">
    <property type="entry name" value="O-mtase"/>
    <property type="match status" value="1"/>
</dbReference>
<feature type="domain" description="O-methyltransferase dimerisation" evidence="6">
    <location>
        <begin position="58"/>
        <end position="122"/>
    </location>
</feature>
<evidence type="ECO:0000256" key="3">
    <source>
        <dbReference type="ARBA" id="ARBA00022691"/>
    </source>
</evidence>
<evidence type="ECO:0000256" key="2">
    <source>
        <dbReference type="ARBA" id="ARBA00022679"/>
    </source>
</evidence>
<keyword evidence="2 7" id="KW-0808">Transferase</keyword>
<dbReference type="Gene3D" id="1.10.10.10">
    <property type="entry name" value="Winged helix-like DNA-binding domain superfamily/Winged helix DNA-binding domain"/>
    <property type="match status" value="1"/>
</dbReference>
<name>A0A179GRF8_PURLI</name>
<evidence type="ECO:0000259" key="6">
    <source>
        <dbReference type="Pfam" id="PF08100"/>
    </source>
</evidence>
<comment type="caution">
    <text evidence="7">The sequence shown here is derived from an EMBL/GenBank/DDBJ whole genome shotgun (WGS) entry which is preliminary data.</text>
</comment>
<dbReference type="InterPro" id="IPR016461">
    <property type="entry name" value="COMT-like"/>
</dbReference>